<dbReference type="GO" id="GO:0008270">
    <property type="term" value="F:zinc ion binding"/>
    <property type="evidence" value="ECO:0007669"/>
    <property type="project" value="InterPro"/>
</dbReference>
<dbReference type="GO" id="GO:0016285">
    <property type="term" value="F:alanyl aminopeptidase activity"/>
    <property type="evidence" value="ECO:0007669"/>
    <property type="project" value="UniProtKB-EC"/>
</dbReference>
<dbReference type="Pfam" id="PF17900">
    <property type="entry name" value="Peptidase_M1_N"/>
    <property type="match status" value="1"/>
</dbReference>
<dbReference type="Gene3D" id="2.60.40.1730">
    <property type="entry name" value="tricorn interacting facor f3 domain"/>
    <property type="match status" value="1"/>
</dbReference>
<evidence type="ECO:0000256" key="1">
    <source>
        <dbReference type="ARBA" id="ARBA00000098"/>
    </source>
</evidence>
<dbReference type="InterPro" id="IPR027268">
    <property type="entry name" value="Peptidase_M4/M1_CTD_sf"/>
</dbReference>
<keyword evidence="8" id="KW-0479">Metal-binding</keyword>
<dbReference type="EC" id="3.4.11.2" evidence="4"/>
<dbReference type="InterPro" id="IPR038438">
    <property type="entry name" value="PepN_Ig-like_sf"/>
</dbReference>
<dbReference type="Pfam" id="PF11940">
    <property type="entry name" value="DUF3458"/>
    <property type="match status" value="1"/>
</dbReference>
<sequence length="869" mass="100094">MQQPKTIYLKDYRPSPFTIDTIDLTVDIHADHSMVTSVMRIEKHKDSVGQKLNLELNGEGMELVGLKFNGEVLPNDRFQVSSDKLVILNVTHDEFTLEIQNKINPAENKALEGFYQSCPQLCTQCEPEGFRRITYFIDRPDVMAKYTTKMIADKKQYPSLLSNGNRIGSGDLPGGRHWAQWQDPFRKPSYLFAMVAGEFDVARDTFTTMKGRKIDLEIYVDKGNLGKTPHAMNSLKQSMKWDEETFGLEYDLDIYMIVAVDSFNMGAMENKGLNIFNSTYTLADEKSATDHDFQGVQGVIGHEYFHNWTGNRVTCRDWFQLTLKEGLTVFRDQEFSSDMLSRAVKRLEDVRLLKDSQFAEDAGPLSHPIRPSSYIEINNFYTRTVYEKGAEVIRMIHTLIGKEKFRKGMDKYFELFDGQAVTTEDFVHAMEVASGKDLSQFRNWYSRPGTPTLKVTSRKEGNEFVLDIEQKYPLPTVKVEDNNVLLMPFKIGLLDKTTKKEEEHLLELKNLKETFRFKVNGDVTPSLNLGFSAPVIVEYPYEVADLIELMSFNKDPYCRYEATQKIYDHVFKAEFYYFKANGKLNPDLTSEFKSAFQNLLKDESIDLSFKSYLLDLPTENGLSQEMIQPDFDAIHTVHGHLRKKLGLEFQDWFLKEHERLSKVSKFELTPKAFGERALKNQCLTYLVASETKAGMEALDKHYGNATNMTEEIHALQLYIASGVELEHDSIQKFYQKWKHDSLVMLKWFSSLAAYSPKKFALERIEKLEKNVLFQKQVPNYLRSLYLQFAKNNLHAFHDDNGAAYRFVAQRICHIDGFNPQVASRAAGAFSLINKLDSKRQTEMKAALKTIMDNKPSRDTFEVVSKYLAQ</sequence>
<proteinExistence type="inferred from homology"/>
<evidence type="ECO:0000256" key="6">
    <source>
        <dbReference type="ARBA" id="ARBA00022438"/>
    </source>
</evidence>
<feature type="domain" description="Peptidase M1 alanyl aminopeptidase C-terminal" evidence="16">
    <location>
        <begin position="544"/>
        <end position="867"/>
    </location>
</feature>
<protein>
    <recommendedName>
        <fullName evidence="5">Aminopeptidase N</fullName>
        <ecNumber evidence="4">3.4.11.2</ecNumber>
    </recommendedName>
    <alternativeName>
        <fullName evidence="12">Alpha-aminoacylpeptide hydrolase</fullName>
    </alternativeName>
</protein>
<dbReference type="InterPro" id="IPR042097">
    <property type="entry name" value="Aminopeptidase_N-like_N_sf"/>
</dbReference>
<evidence type="ECO:0000259" key="16">
    <source>
        <dbReference type="Pfam" id="PF17432"/>
    </source>
</evidence>
<comment type="catalytic activity">
    <reaction evidence="1">
        <text>Release of an N-terminal amino acid, Xaa-|-Yaa- from a peptide, amide or arylamide. Xaa is preferably Ala, but may be most amino acids including Pro (slow action). When a terminal hydrophobic residue is followed by a prolyl residue, the two may be released as an intact Xaa-Pro dipeptide.</text>
        <dbReference type="EC" id="3.4.11.2"/>
    </reaction>
</comment>
<dbReference type="InterPro" id="IPR045357">
    <property type="entry name" value="Aminopeptidase_N-like_N"/>
</dbReference>
<dbReference type="EMBL" id="CP139487">
    <property type="protein sequence ID" value="WPU63254.1"/>
    <property type="molecule type" value="Genomic_DNA"/>
</dbReference>
<dbReference type="Proteomes" id="UP001324634">
    <property type="component" value="Chromosome"/>
</dbReference>
<evidence type="ECO:0000256" key="3">
    <source>
        <dbReference type="ARBA" id="ARBA00010136"/>
    </source>
</evidence>
<keyword evidence="11" id="KW-0482">Metalloprotease</keyword>
<evidence type="ECO:0000256" key="5">
    <source>
        <dbReference type="ARBA" id="ARBA00015611"/>
    </source>
</evidence>
<evidence type="ECO:0000256" key="11">
    <source>
        <dbReference type="ARBA" id="ARBA00023049"/>
    </source>
</evidence>
<dbReference type="Gene3D" id="2.60.40.1840">
    <property type="match status" value="1"/>
</dbReference>
<dbReference type="FunFam" id="3.30.2010.30:FF:000002">
    <property type="entry name" value="Putative aminopeptidase N"/>
    <property type="match status" value="1"/>
</dbReference>
<dbReference type="Gene3D" id="3.30.2010.30">
    <property type="match status" value="1"/>
</dbReference>
<evidence type="ECO:0000256" key="12">
    <source>
        <dbReference type="ARBA" id="ARBA00029840"/>
    </source>
</evidence>
<evidence type="ECO:0000256" key="10">
    <source>
        <dbReference type="ARBA" id="ARBA00022833"/>
    </source>
</evidence>
<evidence type="ECO:0000256" key="8">
    <source>
        <dbReference type="ARBA" id="ARBA00022723"/>
    </source>
</evidence>
<evidence type="ECO:0000259" key="14">
    <source>
        <dbReference type="Pfam" id="PF01433"/>
    </source>
</evidence>
<keyword evidence="10" id="KW-0862">Zinc</keyword>
<evidence type="ECO:0000256" key="13">
    <source>
        <dbReference type="ARBA" id="ARBA00059739"/>
    </source>
</evidence>
<reference evidence="18 19" key="1">
    <citation type="submission" date="2023-11" db="EMBL/GenBank/DDBJ databases">
        <title>Peredibacter starrii A3.12.</title>
        <authorList>
            <person name="Mitchell R.J."/>
        </authorList>
    </citation>
    <scope>NUCLEOTIDE SEQUENCE [LARGE SCALE GENOMIC DNA]</scope>
    <source>
        <strain evidence="18 19">A3.12</strain>
    </source>
</reference>
<comment type="function">
    <text evidence="13">Aminopeptidase N is involved in the degradation of intracellular peptides generated by protein breakdown during normal growth as well as in response to nutrient starvation.</text>
</comment>
<dbReference type="FunFam" id="2.60.40.1730:FF:000005">
    <property type="entry name" value="Aminopeptidase N"/>
    <property type="match status" value="1"/>
</dbReference>
<evidence type="ECO:0000256" key="2">
    <source>
        <dbReference type="ARBA" id="ARBA00001947"/>
    </source>
</evidence>
<dbReference type="AlphaFoldDB" id="A0AAX4HJ50"/>
<keyword evidence="19" id="KW-1185">Reference proteome</keyword>
<dbReference type="FunFam" id="1.10.390.10:FF:000002">
    <property type="entry name" value="Aminopeptidase N"/>
    <property type="match status" value="1"/>
</dbReference>
<keyword evidence="9 18" id="KW-0378">Hydrolase</keyword>
<dbReference type="NCBIfam" id="TIGR02414">
    <property type="entry name" value="pepN_proteo"/>
    <property type="match status" value="1"/>
</dbReference>
<dbReference type="PANTHER" id="PTHR46322">
    <property type="entry name" value="PUROMYCIN-SENSITIVE AMINOPEPTIDASE"/>
    <property type="match status" value="1"/>
</dbReference>
<dbReference type="InterPro" id="IPR035414">
    <property type="entry name" value="Peptidase_M1_pepN_Ig-like"/>
</dbReference>
<evidence type="ECO:0000256" key="7">
    <source>
        <dbReference type="ARBA" id="ARBA00022670"/>
    </source>
</evidence>
<dbReference type="Pfam" id="PF17432">
    <property type="entry name" value="DUF3458_C"/>
    <property type="match status" value="1"/>
</dbReference>
<evidence type="ECO:0000313" key="19">
    <source>
        <dbReference type="Proteomes" id="UP001324634"/>
    </source>
</evidence>
<name>A0AAX4HJ50_9BACT</name>
<dbReference type="InterPro" id="IPR012779">
    <property type="entry name" value="Peptidase_M1_pepN"/>
</dbReference>
<dbReference type="PANTHER" id="PTHR46322:SF1">
    <property type="entry name" value="PUROMYCIN-SENSITIVE AMINOPEPTIDASE"/>
    <property type="match status" value="1"/>
</dbReference>
<keyword evidence="6 18" id="KW-0031">Aminopeptidase</keyword>
<dbReference type="SUPFAM" id="SSF63737">
    <property type="entry name" value="Leukotriene A4 hydrolase N-terminal domain"/>
    <property type="match status" value="1"/>
</dbReference>
<dbReference type="InterPro" id="IPR037144">
    <property type="entry name" value="Peptidase_M1_pepN_C_sf"/>
</dbReference>
<dbReference type="SUPFAM" id="SSF55486">
    <property type="entry name" value="Metalloproteases ('zincins'), catalytic domain"/>
    <property type="match status" value="1"/>
</dbReference>
<evidence type="ECO:0000256" key="4">
    <source>
        <dbReference type="ARBA" id="ARBA00012564"/>
    </source>
</evidence>
<comment type="similarity">
    <text evidence="3">Belongs to the peptidase M1 family.</text>
</comment>
<dbReference type="Gene3D" id="1.10.390.10">
    <property type="entry name" value="Neutral Protease Domain 2"/>
    <property type="match status" value="1"/>
</dbReference>
<gene>
    <name evidence="18" type="primary">pepN</name>
    <name evidence="18" type="ORF">SOO65_11215</name>
</gene>
<dbReference type="InterPro" id="IPR014782">
    <property type="entry name" value="Peptidase_M1_dom"/>
</dbReference>
<evidence type="ECO:0000259" key="15">
    <source>
        <dbReference type="Pfam" id="PF11940"/>
    </source>
</evidence>
<dbReference type="KEGG" id="psti:SOO65_11215"/>
<accession>A0AAX4HJ50</accession>
<dbReference type="Pfam" id="PF01433">
    <property type="entry name" value="Peptidase_M1"/>
    <property type="match status" value="1"/>
</dbReference>
<dbReference type="GO" id="GO:0006508">
    <property type="term" value="P:proteolysis"/>
    <property type="evidence" value="ECO:0007669"/>
    <property type="project" value="UniProtKB-KW"/>
</dbReference>
<feature type="domain" description="Peptidase M1 membrane alanine aminopeptidase" evidence="14">
    <location>
        <begin position="231"/>
        <end position="443"/>
    </location>
</feature>
<evidence type="ECO:0000259" key="17">
    <source>
        <dbReference type="Pfam" id="PF17900"/>
    </source>
</evidence>
<dbReference type="PRINTS" id="PR00756">
    <property type="entry name" value="ALADIPTASE"/>
</dbReference>
<organism evidence="18 19">
    <name type="scientific">Peredibacter starrii</name>
    <dbReference type="NCBI Taxonomy" id="28202"/>
    <lineage>
        <taxon>Bacteria</taxon>
        <taxon>Pseudomonadati</taxon>
        <taxon>Bdellovibrionota</taxon>
        <taxon>Bacteriovoracia</taxon>
        <taxon>Bacteriovoracales</taxon>
        <taxon>Bacteriovoracaceae</taxon>
        <taxon>Peredibacter</taxon>
    </lineage>
</organism>
<feature type="domain" description="Aminopeptidase N-like N-terminal" evidence="17">
    <location>
        <begin position="90"/>
        <end position="191"/>
    </location>
</feature>
<dbReference type="InterPro" id="IPR024601">
    <property type="entry name" value="Peptidase_M1_pepN_C"/>
</dbReference>
<comment type="cofactor">
    <cofactor evidence="2">
        <name>Zn(2+)</name>
        <dbReference type="ChEBI" id="CHEBI:29105"/>
    </cofactor>
</comment>
<evidence type="ECO:0000256" key="9">
    <source>
        <dbReference type="ARBA" id="ARBA00022801"/>
    </source>
</evidence>
<dbReference type="InterPro" id="IPR001930">
    <property type="entry name" value="Peptidase_M1"/>
</dbReference>
<dbReference type="GO" id="GO:0008237">
    <property type="term" value="F:metallopeptidase activity"/>
    <property type="evidence" value="ECO:0007669"/>
    <property type="project" value="UniProtKB-KW"/>
</dbReference>
<feature type="domain" description="Peptidase M1 alanyl aminopeptidase Ig-like fold" evidence="15">
    <location>
        <begin position="449"/>
        <end position="539"/>
    </location>
</feature>
<keyword evidence="7" id="KW-0645">Protease</keyword>
<dbReference type="RefSeq" id="WP_321389623.1">
    <property type="nucleotide sequence ID" value="NZ_CP139487.1"/>
</dbReference>
<evidence type="ECO:0000313" key="18">
    <source>
        <dbReference type="EMBL" id="WPU63254.1"/>
    </source>
</evidence>
<dbReference type="Gene3D" id="1.25.50.10">
    <property type="entry name" value="Peptidase M1, alanyl aminopeptidase, C-terminal domain"/>
    <property type="match status" value="1"/>
</dbReference>
<dbReference type="CDD" id="cd09600">
    <property type="entry name" value="M1_APN"/>
    <property type="match status" value="1"/>
</dbReference>